<comment type="caution">
    <text evidence="3">The sequence shown here is derived from an EMBL/GenBank/DDBJ whole genome shotgun (WGS) entry which is preliminary data.</text>
</comment>
<dbReference type="SUPFAM" id="SSF49899">
    <property type="entry name" value="Concanavalin A-like lectins/glucanases"/>
    <property type="match status" value="1"/>
</dbReference>
<feature type="transmembrane region" description="Helical" evidence="2">
    <location>
        <begin position="395"/>
        <end position="418"/>
    </location>
</feature>
<sequence length="527" mass="54785">MPGHPAVHGARGATAGEASEASAGPRPRAAGPGEALRLASTEPLVEHCAEVPWEAPVNLALAAPSRAVRMGGAFSFMCALRMDGIGSWSRVFDFSLVADEDSITAGAVGLTRDLHFTVFRGKKPFSVTVSNFFELGEEVTMLCTVSPSGHMRVFKDGALVGENAEGMAPLRQDRPRMIVGGHYMYTDQAFHGSIRDVKVWNLELEWPMLGNAGSSLVPKEGGWFPDDVDTVLLPTRKGKDVSLVGLVESFDGESTDADSLDVESLVSDTGGQGRHAFAYVSAFALLRRIWKESESQQRGHDCVSEYFGAALQIAGPKAVRVRNPRAPTASDGESQQAKHAGPGNVGSESVVRRPRGAASAGGGVRALVAAGGGGAEQLFVAMKTGSGAPAGLSGMAWHSLVALALAASCVVAPLALIFDARLGAVATAVGVALLGLGAACLLGALLSCAAGSGGCATELQRRCTFAAPWLLNPVAFVVLGCRTGYLDLARWSCVPLGAALVLLRGWPRVLAAGGPHSLAHRLYLVTQ</sequence>
<evidence type="ECO:0000313" key="3">
    <source>
        <dbReference type="EMBL" id="CAK0839727.1"/>
    </source>
</evidence>
<organism evidence="3 4">
    <name type="scientific">Prorocentrum cordatum</name>
    <dbReference type="NCBI Taxonomy" id="2364126"/>
    <lineage>
        <taxon>Eukaryota</taxon>
        <taxon>Sar</taxon>
        <taxon>Alveolata</taxon>
        <taxon>Dinophyceae</taxon>
        <taxon>Prorocentrales</taxon>
        <taxon>Prorocentraceae</taxon>
        <taxon>Prorocentrum</taxon>
    </lineage>
</organism>
<reference evidence="3" key="1">
    <citation type="submission" date="2023-10" db="EMBL/GenBank/DDBJ databases">
        <authorList>
            <person name="Chen Y."/>
            <person name="Shah S."/>
            <person name="Dougan E. K."/>
            <person name="Thang M."/>
            <person name="Chan C."/>
        </authorList>
    </citation>
    <scope>NUCLEOTIDE SEQUENCE [LARGE SCALE GENOMIC DNA]</scope>
</reference>
<name>A0ABN9T417_9DINO</name>
<dbReference type="Proteomes" id="UP001189429">
    <property type="component" value="Unassembled WGS sequence"/>
</dbReference>
<dbReference type="EMBL" id="CAUYUJ010014316">
    <property type="protein sequence ID" value="CAK0839727.1"/>
    <property type="molecule type" value="Genomic_DNA"/>
</dbReference>
<gene>
    <name evidence="3" type="ORF">PCOR1329_LOCUS35337</name>
</gene>
<feature type="region of interest" description="Disordered" evidence="1">
    <location>
        <begin position="320"/>
        <end position="357"/>
    </location>
</feature>
<keyword evidence="2" id="KW-0812">Transmembrane</keyword>
<evidence type="ECO:0000313" key="4">
    <source>
        <dbReference type="Proteomes" id="UP001189429"/>
    </source>
</evidence>
<keyword evidence="4" id="KW-1185">Reference proteome</keyword>
<accession>A0ABN9T417</accession>
<proteinExistence type="predicted"/>
<feature type="transmembrane region" description="Helical" evidence="2">
    <location>
        <begin position="425"/>
        <end position="446"/>
    </location>
</feature>
<dbReference type="InterPro" id="IPR013320">
    <property type="entry name" value="ConA-like_dom_sf"/>
</dbReference>
<dbReference type="Pfam" id="PF13385">
    <property type="entry name" value="Laminin_G_3"/>
    <property type="match status" value="1"/>
</dbReference>
<keyword evidence="2" id="KW-0472">Membrane</keyword>
<feature type="non-terminal residue" evidence="3">
    <location>
        <position position="527"/>
    </location>
</feature>
<protein>
    <submittedName>
        <fullName evidence="3">Uncharacterized protein</fullName>
    </submittedName>
</protein>
<keyword evidence="2" id="KW-1133">Transmembrane helix</keyword>
<dbReference type="Gene3D" id="2.60.120.200">
    <property type="match status" value="1"/>
</dbReference>
<feature type="compositionally biased region" description="Low complexity" evidence="1">
    <location>
        <begin position="9"/>
        <end position="33"/>
    </location>
</feature>
<evidence type="ECO:0000256" key="2">
    <source>
        <dbReference type="SAM" id="Phobius"/>
    </source>
</evidence>
<evidence type="ECO:0000256" key="1">
    <source>
        <dbReference type="SAM" id="MobiDB-lite"/>
    </source>
</evidence>
<feature type="region of interest" description="Disordered" evidence="1">
    <location>
        <begin position="1"/>
        <end position="33"/>
    </location>
</feature>